<dbReference type="InterPro" id="IPR002554">
    <property type="entry name" value="PP2A_B56"/>
</dbReference>
<evidence type="ECO:0000256" key="2">
    <source>
        <dbReference type="SAM" id="MobiDB-lite"/>
    </source>
</evidence>
<feature type="region of interest" description="Disordered" evidence="2">
    <location>
        <begin position="39"/>
        <end position="69"/>
    </location>
</feature>
<evidence type="ECO:0000313" key="3">
    <source>
        <dbReference type="EMBL" id="CAH9098771.1"/>
    </source>
</evidence>
<name>A0A9P0ZG22_CUSEU</name>
<accession>A0A9P0ZG22</accession>
<comment type="function">
    <text evidence="1">The B regulatory subunit might modulate substrate selectivity and catalytic activity, and also might direct the localization of the catalytic enzyme to a particular subcellular compartment.</text>
</comment>
<sequence>MPFSSFLIANQTHTDTGLGSLLAASPTIAKMLKQILAKIPRKSQKSDSKDPSVTKPLNSKPPMTDTGDGLQFTNSCNVIANQLSVVKRMSSAIFPVAGGESIGPHVCFKDVSNGEKQGLFLSKLNLCCSVFDFSDPEKNAVEKDLKRQALIDLNDFVTSGSVKCTESAIAAVCKMCAVNLFRDFPPKYPPSHSARGESEDEEPLFDPAWYHLQLVYDLFLQFISLTSLDPKAAKKYVHHSFIIRLLNLFDSEDPRERECLKSVLHRLYEKFMVHRPFIRNAISNLFYGFVFETQWHNGISELLEVLGSVISGFALPLKEEHKVFFSRALIPLHKPKALGMYHQQLVYCVVQFVEKEQNLASVLVAKLLRYWPVKNSQKELMFISEIEEIMELMKVSEFQKIMVPLFRRIGFCLNSSHFQVAERAHLLWNNDNFLNLVTLNKDVMMPIVVSALEKNGQNHWNKSILNLTQNVRKVILEMDEELVLSCQRKLEEEKSTSDIVAERRRVKWEHLDSITSTPLSSLPKPPLNCLVATC</sequence>
<dbReference type="Proteomes" id="UP001152484">
    <property type="component" value="Unassembled WGS sequence"/>
</dbReference>
<dbReference type="EMBL" id="CAMAPE010000036">
    <property type="protein sequence ID" value="CAH9098771.1"/>
    <property type="molecule type" value="Genomic_DNA"/>
</dbReference>
<comment type="similarity">
    <text evidence="1">Belongs to the phosphatase 2A regulatory subunit.</text>
</comment>
<dbReference type="PANTHER" id="PTHR10257:SF31">
    <property type="entry name" value="SERINE_THREONINE PROTEIN PHOSPHATASE 2A 57 KDA REGULATORY SUBUNIT B' KAPPA ISOFORM"/>
    <property type="match status" value="1"/>
</dbReference>
<dbReference type="PIRSF" id="PIRSF028043">
    <property type="entry name" value="PP2A_B56"/>
    <property type="match status" value="1"/>
</dbReference>
<dbReference type="Pfam" id="PF01603">
    <property type="entry name" value="B56"/>
    <property type="match status" value="1"/>
</dbReference>
<dbReference type="GO" id="GO:0019888">
    <property type="term" value="F:protein phosphatase regulator activity"/>
    <property type="evidence" value="ECO:0007669"/>
    <property type="project" value="UniProtKB-UniRule"/>
</dbReference>
<evidence type="ECO:0000256" key="1">
    <source>
        <dbReference type="PIRNR" id="PIRNR028043"/>
    </source>
</evidence>
<gene>
    <name evidence="3" type="ORF">CEURO_LOCUS14382</name>
</gene>
<organism evidence="3 4">
    <name type="scientific">Cuscuta europaea</name>
    <name type="common">European dodder</name>
    <dbReference type="NCBI Taxonomy" id="41803"/>
    <lineage>
        <taxon>Eukaryota</taxon>
        <taxon>Viridiplantae</taxon>
        <taxon>Streptophyta</taxon>
        <taxon>Embryophyta</taxon>
        <taxon>Tracheophyta</taxon>
        <taxon>Spermatophyta</taxon>
        <taxon>Magnoliopsida</taxon>
        <taxon>eudicotyledons</taxon>
        <taxon>Gunneridae</taxon>
        <taxon>Pentapetalae</taxon>
        <taxon>asterids</taxon>
        <taxon>lamiids</taxon>
        <taxon>Solanales</taxon>
        <taxon>Convolvulaceae</taxon>
        <taxon>Cuscuteae</taxon>
        <taxon>Cuscuta</taxon>
        <taxon>Cuscuta subgen. Cuscuta</taxon>
    </lineage>
</organism>
<reference evidence="3" key="1">
    <citation type="submission" date="2022-07" db="EMBL/GenBank/DDBJ databases">
        <authorList>
            <person name="Macas J."/>
            <person name="Novak P."/>
            <person name="Neumann P."/>
        </authorList>
    </citation>
    <scope>NUCLEOTIDE SEQUENCE</scope>
</reference>
<evidence type="ECO:0000313" key="4">
    <source>
        <dbReference type="Proteomes" id="UP001152484"/>
    </source>
</evidence>
<dbReference type="AlphaFoldDB" id="A0A9P0ZG22"/>
<dbReference type="GO" id="GO:0000159">
    <property type="term" value="C:protein phosphatase type 2A complex"/>
    <property type="evidence" value="ECO:0007669"/>
    <property type="project" value="UniProtKB-UniRule"/>
</dbReference>
<dbReference type="SUPFAM" id="SSF48371">
    <property type="entry name" value="ARM repeat"/>
    <property type="match status" value="1"/>
</dbReference>
<proteinExistence type="inferred from homology"/>
<protein>
    <recommendedName>
        <fullName evidence="1">Serine/threonine protein phosphatase 2A regulatory subunit</fullName>
    </recommendedName>
</protein>
<dbReference type="InterPro" id="IPR016024">
    <property type="entry name" value="ARM-type_fold"/>
</dbReference>
<dbReference type="Gene3D" id="1.25.10.10">
    <property type="entry name" value="Leucine-rich Repeat Variant"/>
    <property type="match status" value="1"/>
</dbReference>
<dbReference type="OrthoDB" id="10264446at2759"/>
<dbReference type="PANTHER" id="PTHR10257">
    <property type="entry name" value="SERINE/THREONINE PROTEIN PHOSPHATASE 2A PP2A REGULATORY SUBUNIT B"/>
    <property type="match status" value="1"/>
</dbReference>
<dbReference type="GO" id="GO:0007165">
    <property type="term" value="P:signal transduction"/>
    <property type="evidence" value="ECO:0007669"/>
    <property type="project" value="InterPro"/>
</dbReference>
<dbReference type="FunFam" id="1.25.10.10:FF:000331">
    <property type="entry name" value="Phosphoprotein phosphatase, putative"/>
    <property type="match status" value="1"/>
</dbReference>
<comment type="caution">
    <text evidence="3">The sequence shown here is derived from an EMBL/GenBank/DDBJ whole genome shotgun (WGS) entry which is preliminary data.</text>
</comment>
<keyword evidence="4" id="KW-1185">Reference proteome</keyword>
<dbReference type="InterPro" id="IPR011989">
    <property type="entry name" value="ARM-like"/>
</dbReference>